<comment type="caution">
    <text evidence="4">The sequence shown here is derived from an EMBL/GenBank/DDBJ whole genome shotgun (WGS) entry which is preliminary data.</text>
</comment>
<dbReference type="Proteomes" id="UP001634747">
    <property type="component" value="Unassembled WGS sequence"/>
</dbReference>
<dbReference type="Pfam" id="PF01841">
    <property type="entry name" value="Transglut_core"/>
    <property type="match status" value="1"/>
</dbReference>
<feature type="signal peptide" evidence="1">
    <location>
        <begin position="1"/>
        <end position="38"/>
    </location>
</feature>
<evidence type="ECO:0000256" key="1">
    <source>
        <dbReference type="SAM" id="SignalP"/>
    </source>
</evidence>
<protein>
    <submittedName>
        <fullName evidence="4">DUF3857 domain-containing protein</fullName>
    </submittedName>
</protein>
<evidence type="ECO:0000259" key="3">
    <source>
        <dbReference type="Pfam" id="PF12969"/>
    </source>
</evidence>
<gene>
    <name evidence="4" type="ORF">ACK2TP_13760</name>
</gene>
<dbReference type="InterPro" id="IPR002931">
    <property type="entry name" value="Transglutaminase-like"/>
</dbReference>
<dbReference type="Gene3D" id="2.60.120.1130">
    <property type="match status" value="1"/>
</dbReference>
<dbReference type="RefSeq" id="WP_263414984.1">
    <property type="nucleotide sequence ID" value="NZ_BAABBH010000001.1"/>
</dbReference>
<reference evidence="4 5" key="1">
    <citation type="submission" date="2024-12" db="EMBL/GenBank/DDBJ databases">
        <authorList>
            <person name="Lee Y."/>
        </authorList>
    </citation>
    <scope>NUCLEOTIDE SEQUENCE [LARGE SCALE GENOMIC DNA]</scope>
    <source>
        <strain evidence="4 5">03SUJ4</strain>
    </source>
</reference>
<keyword evidence="1" id="KW-0732">Signal</keyword>
<dbReference type="Pfam" id="PF12969">
    <property type="entry name" value="DUF3857"/>
    <property type="match status" value="1"/>
</dbReference>
<evidence type="ECO:0000259" key="2">
    <source>
        <dbReference type="Pfam" id="PF01841"/>
    </source>
</evidence>
<dbReference type="EMBL" id="JBJYXY010000001">
    <property type="protein sequence ID" value="MFN2976831.1"/>
    <property type="molecule type" value="Genomic_DNA"/>
</dbReference>
<accession>A0ABW9KM28</accession>
<feature type="domain" description="DUF3857" evidence="3">
    <location>
        <begin position="76"/>
        <end position="233"/>
    </location>
</feature>
<dbReference type="Gene3D" id="3.10.620.30">
    <property type="match status" value="1"/>
</dbReference>
<dbReference type="InterPro" id="IPR038765">
    <property type="entry name" value="Papain-like_cys_pep_sf"/>
</dbReference>
<keyword evidence="5" id="KW-1185">Reference proteome</keyword>
<dbReference type="InterPro" id="IPR024618">
    <property type="entry name" value="DUF3857"/>
</dbReference>
<evidence type="ECO:0000313" key="5">
    <source>
        <dbReference type="Proteomes" id="UP001634747"/>
    </source>
</evidence>
<sequence>MLSCFSAFQVCRNLRGSRGVRALAPLALCAAVTAPAMAKDQVPDWVRQAATQPLRAYPPRTDAVVLLDDHTYTVTPDGTRVDHVRRVVKVLRPQGRKYATMAASFSNAQKLRSMHIWSMDASGHEYAPKDNELSDVSDWSGFELYSDQRARIGTPPAIDAGSIAAVEYEREERPYENEIVWIPEEDIPVLKETLTVNLPAGYTLTSAWKGKPTSQPVDLEKGRTLWQASELPALRHEHIRMAPSEFSQASRLDVFYLGPNATQYPPLRSDWKDIGIWFEALAHDRNKPDAAITAKAQELVAGKTDFRDRVEAIADYVQGNIRYVAIEIGIGGNQPHPAADIFRARYGDCKDKATLLSAMLQAVGIRSTWVMVHTDRDVVAQDAPSIIGNHMIAAIELPAGYKPREMYSVVTAKSGKRFLIFDPTWEKTPFGDVESNLQGSDALLIDGADSQAIRIPVLPPERNRVNRTEMYKLRDDGGLTGNIRESRQGDIAADYRMHFASADAARSTKYVERLAAEDLSSFQLANLKVTNDSDLSRPFLLSYDLTAPNYAQAAGPLLMVRPRVLGNESFGLDRAELGRKRSVPIDLGSTREVHDNIEIELPAGYAVDELPEPLHYNSGFASYTSKVTAEGNKLKYDRTLTVRQITLPPDRYGDVEELSRIINTDEQRTAVLKKN</sequence>
<dbReference type="SUPFAM" id="SSF54001">
    <property type="entry name" value="Cysteine proteinases"/>
    <property type="match status" value="1"/>
</dbReference>
<feature type="chain" id="PRO_5047307488" evidence="1">
    <location>
        <begin position="39"/>
        <end position="675"/>
    </location>
</feature>
<name>A0ABW9KM28_9BACT</name>
<organism evidence="4 5">
    <name type="scientific">Terriglobus aquaticus</name>
    <dbReference type="NCBI Taxonomy" id="940139"/>
    <lineage>
        <taxon>Bacteria</taxon>
        <taxon>Pseudomonadati</taxon>
        <taxon>Acidobacteriota</taxon>
        <taxon>Terriglobia</taxon>
        <taxon>Terriglobales</taxon>
        <taxon>Acidobacteriaceae</taxon>
        <taxon>Terriglobus</taxon>
    </lineage>
</organism>
<dbReference type="Gene3D" id="2.60.40.3140">
    <property type="match status" value="1"/>
</dbReference>
<feature type="domain" description="Transglutaminase-like" evidence="2">
    <location>
        <begin position="295"/>
        <end position="376"/>
    </location>
</feature>
<evidence type="ECO:0000313" key="4">
    <source>
        <dbReference type="EMBL" id="MFN2976831.1"/>
    </source>
</evidence>
<proteinExistence type="predicted"/>